<keyword evidence="1" id="KW-0472">Membrane</keyword>
<keyword evidence="3" id="KW-1185">Reference proteome</keyword>
<gene>
    <name evidence="2" type="ORF">Zmor_003518</name>
</gene>
<reference evidence="2" key="1">
    <citation type="journal article" date="2023" name="G3 (Bethesda)">
        <title>Whole genome assemblies of Zophobas morio and Tenebrio molitor.</title>
        <authorList>
            <person name="Kaur S."/>
            <person name="Stinson S.A."/>
            <person name="diCenzo G.C."/>
        </authorList>
    </citation>
    <scope>NUCLEOTIDE SEQUENCE</scope>
    <source>
        <strain evidence="2">QUZm001</strain>
    </source>
</reference>
<feature type="transmembrane region" description="Helical" evidence="1">
    <location>
        <begin position="67"/>
        <end position="88"/>
    </location>
</feature>
<protein>
    <submittedName>
        <fullName evidence="2">Uncharacterized protein</fullName>
    </submittedName>
</protein>
<accession>A0AA38HMT0</accession>
<keyword evidence="1" id="KW-0812">Transmembrane</keyword>
<dbReference type="AlphaFoldDB" id="A0AA38HMT0"/>
<keyword evidence="1" id="KW-1133">Transmembrane helix</keyword>
<dbReference type="Proteomes" id="UP001168821">
    <property type="component" value="Unassembled WGS sequence"/>
</dbReference>
<sequence>MVSQQAVEQRGALMTRRHLQRLTEGVYHFSRRTQSTVELWYPWVSSRPLTLPVFLSINFIARGPLAWHLLLFIRFFNFIHTICLRIYAFQDEKNTKWNSTAIKCHCIGFLRHNAHCSSEQRQIPEKADS</sequence>
<dbReference type="EMBL" id="JALNTZ010000010">
    <property type="protein sequence ID" value="KAJ3640204.1"/>
    <property type="molecule type" value="Genomic_DNA"/>
</dbReference>
<name>A0AA38HMT0_9CUCU</name>
<proteinExistence type="predicted"/>
<evidence type="ECO:0000313" key="2">
    <source>
        <dbReference type="EMBL" id="KAJ3640204.1"/>
    </source>
</evidence>
<comment type="caution">
    <text evidence="2">The sequence shown here is derived from an EMBL/GenBank/DDBJ whole genome shotgun (WGS) entry which is preliminary data.</text>
</comment>
<organism evidence="2 3">
    <name type="scientific">Zophobas morio</name>
    <dbReference type="NCBI Taxonomy" id="2755281"/>
    <lineage>
        <taxon>Eukaryota</taxon>
        <taxon>Metazoa</taxon>
        <taxon>Ecdysozoa</taxon>
        <taxon>Arthropoda</taxon>
        <taxon>Hexapoda</taxon>
        <taxon>Insecta</taxon>
        <taxon>Pterygota</taxon>
        <taxon>Neoptera</taxon>
        <taxon>Endopterygota</taxon>
        <taxon>Coleoptera</taxon>
        <taxon>Polyphaga</taxon>
        <taxon>Cucujiformia</taxon>
        <taxon>Tenebrionidae</taxon>
        <taxon>Zophobas</taxon>
    </lineage>
</organism>
<feature type="transmembrane region" description="Helical" evidence="1">
    <location>
        <begin position="39"/>
        <end position="61"/>
    </location>
</feature>
<evidence type="ECO:0000256" key="1">
    <source>
        <dbReference type="SAM" id="Phobius"/>
    </source>
</evidence>
<evidence type="ECO:0000313" key="3">
    <source>
        <dbReference type="Proteomes" id="UP001168821"/>
    </source>
</evidence>